<organism evidence="1 2">
    <name type="scientific">Coccomyxa viridis</name>
    <dbReference type="NCBI Taxonomy" id="1274662"/>
    <lineage>
        <taxon>Eukaryota</taxon>
        <taxon>Viridiplantae</taxon>
        <taxon>Chlorophyta</taxon>
        <taxon>core chlorophytes</taxon>
        <taxon>Trebouxiophyceae</taxon>
        <taxon>Trebouxiophyceae incertae sedis</taxon>
        <taxon>Coccomyxaceae</taxon>
        <taxon>Coccomyxa</taxon>
    </lineage>
</organism>
<comment type="caution">
    <text evidence="1">The sequence shown here is derived from an EMBL/GenBank/DDBJ whole genome shotgun (WGS) entry which is preliminary data.</text>
</comment>
<dbReference type="Proteomes" id="UP001497392">
    <property type="component" value="Unassembled WGS sequence"/>
</dbReference>
<protein>
    <submittedName>
        <fullName evidence="1">G5598 protein</fullName>
    </submittedName>
</protein>
<dbReference type="EMBL" id="CAXHTA020000008">
    <property type="protein sequence ID" value="CAL5223133.1"/>
    <property type="molecule type" value="Genomic_DNA"/>
</dbReference>
<sequence length="267" mass="28157">MQPEPGECSPAAVHAALRVIGTNISPSFNYSDTPAFDLTSAEPLSSAAPDTVPAGVYDLTMKYTSNGNSQCQSASNTLPSAFVVQAQTAATVIGPSTTVAGASCFSLTIIVTYPASAVQLPFFDPAAAALGSVAFAVSGPQTFAVNSSGMTVRLPSSFKGSHANSLGDKSTTNYSANYGSPNYHRHPHNCCPNHLYGSTANKHDCAQEYSCPNHMPCVHLSGHHLQPVNNHQSSCHYIQGTSHNKGPCDLNTYPDHHQGQSWTLEFN</sequence>
<reference evidence="1 2" key="1">
    <citation type="submission" date="2024-06" db="EMBL/GenBank/DDBJ databases">
        <authorList>
            <person name="Kraege A."/>
            <person name="Thomma B."/>
        </authorList>
    </citation>
    <scope>NUCLEOTIDE SEQUENCE [LARGE SCALE GENOMIC DNA]</scope>
</reference>
<keyword evidence="2" id="KW-1185">Reference proteome</keyword>
<name>A0ABP1FT98_9CHLO</name>
<accession>A0ABP1FT98</accession>
<evidence type="ECO:0000313" key="2">
    <source>
        <dbReference type="Proteomes" id="UP001497392"/>
    </source>
</evidence>
<evidence type="ECO:0000313" key="1">
    <source>
        <dbReference type="EMBL" id="CAL5223133.1"/>
    </source>
</evidence>
<gene>
    <name evidence="1" type="primary">g5598</name>
    <name evidence="1" type="ORF">VP750_LOCUS4792</name>
</gene>
<proteinExistence type="predicted"/>